<gene>
    <name evidence="1" type="ORF">SAMN05421505_13022</name>
</gene>
<accession>A0A1G8H1L3</accession>
<proteinExistence type="predicted"/>
<dbReference type="AlphaFoldDB" id="A0A1G8H1L3"/>
<dbReference type="Proteomes" id="UP000198923">
    <property type="component" value="Unassembled WGS sequence"/>
</dbReference>
<organism evidence="1 2">
    <name type="scientific">Sinosporangium album</name>
    <dbReference type="NCBI Taxonomy" id="504805"/>
    <lineage>
        <taxon>Bacteria</taxon>
        <taxon>Bacillati</taxon>
        <taxon>Actinomycetota</taxon>
        <taxon>Actinomycetes</taxon>
        <taxon>Streptosporangiales</taxon>
        <taxon>Streptosporangiaceae</taxon>
        <taxon>Sinosporangium</taxon>
    </lineage>
</organism>
<keyword evidence="2" id="KW-1185">Reference proteome</keyword>
<dbReference type="STRING" id="504805.SAMN05421505_13022"/>
<evidence type="ECO:0000313" key="1">
    <source>
        <dbReference type="EMBL" id="SDI00548.1"/>
    </source>
</evidence>
<dbReference type="EMBL" id="FNCN01000030">
    <property type="protein sequence ID" value="SDI00548.1"/>
    <property type="molecule type" value="Genomic_DNA"/>
</dbReference>
<evidence type="ECO:0000313" key="2">
    <source>
        <dbReference type="Proteomes" id="UP000198923"/>
    </source>
</evidence>
<protein>
    <submittedName>
        <fullName evidence="1">Uncharacterized protein</fullName>
    </submittedName>
</protein>
<reference evidence="1 2" key="1">
    <citation type="submission" date="2016-10" db="EMBL/GenBank/DDBJ databases">
        <authorList>
            <person name="de Groot N.N."/>
        </authorList>
    </citation>
    <scope>NUCLEOTIDE SEQUENCE [LARGE SCALE GENOMIC DNA]</scope>
    <source>
        <strain evidence="1 2">CPCC 201354</strain>
    </source>
</reference>
<name>A0A1G8H1L3_9ACTN</name>
<sequence length="79" mass="8437">MTATSRADTARITRSVRYGTALKKGRAYVWAQRVVSRAVLTRSAAASEVGSAVTAIVADRLQRAGRSASRVITISRLST</sequence>